<feature type="region of interest" description="Disordered" evidence="4">
    <location>
        <begin position="107"/>
        <end position="143"/>
    </location>
</feature>
<evidence type="ECO:0000313" key="7">
    <source>
        <dbReference type="Proteomes" id="UP000789831"/>
    </source>
</evidence>
<keyword evidence="1 3" id="KW-0238">DNA-binding</keyword>
<dbReference type="InterPro" id="IPR050140">
    <property type="entry name" value="SRY-related_HMG-box_TF-like"/>
</dbReference>
<sequence>MSDIKLNSQMTSSPVLNNDENTHLELPSLTTSATKNTSSNSIPTTPTSPSKLRQIAPAPPSPTRKSDYDIYHIPRGYEVVLVPKGGTVANSDNSNLIASAGTPLSPISPTKMTTKPITIPPSESFSQNQNSSSWRKRRSNGHIPRPKNCFMAYREHMQHQILQQNPGLNNKIVSVLAAQEWNKEKEEVKEYWREVAKNLKAEHQLKYPDYKFSPKKKPGKTVTGGIQKSSSKMRASAIKLNSSVVGSRKLNLTQKFDESAVVVGSTNLLHGNVDTSLWGHYNGSSWTTASKSSSKNSPSFEASSPGSFSPPTFQQPQSPPEKSFNPFYSPEFDNLEISTLNLEQFQFEPHSKS</sequence>
<dbReference type="GO" id="GO:0030154">
    <property type="term" value="P:cell differentiation"/>
    <property type="evidence" value="ECO:0007669"/>
    <property type="project" value="TreeGrafter"/>
</dbReference>
<dbReference type="Proteomes" id="UP000789831">
    <property type="component" value="Unassembled WGS sequence"/>
</dbReference>
<feature type="region of interest" description="Disordered" evidence="4">
    <location>
        <begin position="210"/>
        <end position="230"/>
    </location>
</feature>
<dbReference type="AlphaFoldDB" id="A0A9N8VN15"/>
<dbReference type="InterPro" id="IPR036910">
    <property type="entry name" value="HMG_box_dom_sf"/>
</dbReference>
<keyword evidence="7" id="KW-1185">Reference proteome</keyword>
<dbReference type="PANTHER" id="PTHR10270">
    <property type="entry name" value="SOX TRANSCRIPTION FACTOR"/>
    <property type="match status" value="1"/>
</dbReference>
<feature type="DNA-binding region" description="HMG box" evidence="3">
    <location>
        <begin position="143"/>
        <end position="211"/>
    </location>
</feature>
<evidence type="ECO:0000313" key="6">
    <source>
        <dbReference type="EMBL" id="CAG8460587.1"/>
    </source>
</evidence>
<evidence type="ECO:0000256" key="2">
    <source>
        <dbReference type="ARBA" id="ARBA00023163"/>
    </source>
</evidence>
<dbReference type="PANTHER" id="PTHR10270:SF161">
    <property type="entry name" value="SEX-DETERMINING REGION Y PROTEIN"/>
    <property type="match status" value="1"/>
</dbReference>
<feature type="compositionally biased region" description="Low complexity" evidence="4">
    <location>
        <begin position="28"/>
        <end position="51"/>
    </location>
</feature>
<accession>A0A9N8VN15</accession>
<dbReference type="InterPro" id="IPR009071">
    <property type="entry name" value="HMG_box_dom"/>
</dbReference>
<dbReference type="CDD" id="cd01389">
    <property type="entry name" value="HMG-box_ROX1-like"/>
    <property type="match status" value="1"/>
</dbReference>
<feature type="region of interest" description="Disordered" evidence="4">
    <location>
        <begin position="1"/>
        <end position="68"/>
    </location>
</feature>
<evidence type="ECO:0000256" key="3">
    <source>
        <dbReference type="PROSITE-ProRule" id="PRU00267"/>
    </source>
</evidence>
<dbReference type="GO" id="GO:0001228">
    <property type="term" value="F:DNA-binding transcription activator activity, RNA polymerase II-specific"/>
    <property type="evidence" value="ECO:0007669"/>
    <property type="project" value="TreeGrafter"/>
</dbReference>
<feature type="compositionally biased region" description="Low complexity" evidence="4">
    <location>
        <begin position="288"/>
        <end position="316"/>
    </location>
</feature>
<dbReference type="GO" id="GO:0000978">
    <property type="term" value="F:RNA polymerase II cis-regulatory region sequence-specific DNA binding"/>
    <property type="evidence" value="ECO:0007669"/>
    <property type="project" value="TreeGrafter"/>
</dbReference>
<feature type="domain" description="HMG box" evidence="5">
    <location>
        <begin position="143"/>
        <end position="211"/>
    </location>
</feature>
<feature type="region of interest" description="Disordered" evidence="4">
    <location>
        <begin position="288"/>
        <end position="330"/>
    </location>
</feature>
<dbReference type="Gene3D" id="1.10.30.10">
    <property type="entry name" value="High mobility group box domain"/>
    <property type="match status" value="1"/>
</dbReference>
<evidence type="ECO:0000256" key="4">
    <source>
        <dbReference type="SAM" id="MobiDB-lite"/>
    </source>
</evidence>
<feature type="compositionally biased region" description="Low complexity" evidence="4">
    <location>
        <begin position="107"/>
        <end position="133"/>
    </location>
</feature>
<dbReference type="SUPFAM" id="SSF47095">
    <property type="entry name" value="HMG-box"/>
    <property type="match status" value="1"/>
</dbReference>
<reference evidence="6" key="1">
    <citation type="submission" date="2021-06" db="EMBL/GenBank/DDBJ databases">
        <authorList>
            <person name="Kallberg Y."/>
            <person name="Tangrot J."/>
            <person name="Rosling A."/>
        </authorList>
    </citation>
    <scope>NUCLEOTIDE SEQUENCE</scope>
    <source>
        <strain evidence="6">MT106</strain>
    </source>
</reference>
<protein>
    <submittedName>
        <fullName evidence="6">3167_t:CDS:1</fullName>
    </submittedName>
</protein>
<feature type="compositionally biased region" description="Polar residues" evidence="4">
    <location>
        <begin position="1"/>
        <end position="19"/>
    </location>
</feature>
<dbReference type="SMART" id="SM00398">
    <property type="entry name" value="HMG"/>
    <property type="match status" value="1"/>
</dbReference>
<evidence type="ECO:0000256" key="1">
    <source>
        <dbReference type="ARBA" id="ARBA00023125"/>
    </source>
</evidence>
<keyword evidence="3" id="KW-0539">Nucleus</keyword>
<gene>
    <name evidence="6" type="ORF">AGERDE_LOCUS2230</name>
</gene>
<dbReference type="Pfam" id="PF00505">
    <property type="entry name" value="HMG_box"/>
    <property type="match status" value="1"/>
</dbReference>
<dbReference type="EMBL" id="CAJVPL010000178">
    <property type="protein sequence ID" value="CAG8460587.1"/>
    <property type="molecule type" value="Genomic_DNA"/>
</dbReference>
<dbReference type="PROSITE" id="PS50118">
    <property type="entry name" value="HMG_BOX_2"/>
    <property type="match status" value="1"/>
</dbReference>
<dbReference type="OrthoDB" id="6247875at2759"/>
<keyword evidence="2" id="KW-0804">Transcription</keyword>
<name>A0A9N8VN15_9GLOM</name>
<comment type="caution">
    <text evidence="6">The sequence shown here is derived from an EMBL/GenBank/DDBJ whole genome shotgun (WGS) entry which is preliminary data.</text>
</comment>
<proteinExistence type="predicted"/>
<dbReference type="GO" id="GO:0005634">
    <property type="term" value="C:nucleus"/>
    <property type="evidence" value="ECO:0007669"/>
    <property type="project" value="UniProtKB-UniRule"/>
</dbReference>
<evidence type="ECO:0000259" key="5">
    <source>
        <dbReference type="PROSITE" id="PS50118"/>
    </source>
</evidence>
<organism evidence="6 7">
    <name type="scientific">Ambispora gerdemannii</name>
    <dbReference type="NCBI Taxonomy" id="144530"/>
    <lineage>
        <taxon>Eukaryota</taxon>
        <taxon>Fungi</taxon>
        <taxon>Fungi incertae sedis</taxon>
        <taxon>Mucoromycota</taxon>
        <taxon>Glomeromycotina</taxon>
        <taxon>Glomeromycetes</taxon>
        <taxon>Archaeosporales</taxon>
        <taxon>Ambisporaceae</taxon>
        <taxon>Ambispora</taxon>
    </lineage>
</organism>